<reference evidence="8" key="1">
    <citation type="journal article" date="2019" name="Int. J. Syst. Evol. Microbiol.">
        <title>The Global Catalogue of Microorganisms (GCM) 10K type strain sequencing project: providing services to taxonomists for standard genome sequencing and annotation.</title>
        <authorList>
            <consortium name="The Broad Institute Genomics Platform"/>
            <consortium name="The Broad Institute Genome Sequencing Center for Infectious Disease"/>
            <person name="Wu L."/>
            <person name="Ma J."/>
        </authorList>
    </citation>
    <scope>NUCLEOTIDE SEQUENCE [LARGE SCALE GENOMIC DNA]</scope>
    <source>
        <strain evidence="8">KCTC 33576</strain>
    </source>
</reference>
<accession>A0ABW5XC17</accession>
<dbReference type="PANTHER" id="PTHR30606:SF10">
    <property type="entry name" value="PHOSPHATIDYLINOSITOL MANNOSIDE ACYLTRANSFERASE"/>
    <property type="match status" value="1"/>
</dbReference>
<gene>
    <name evidence="7" type="ORF">ACFSYH_02380</name>
</gene>
<proteinExistence type="predicted"/>
<evidence type="ECO:0000313" key="7">
    <source>
        <dbReference type="EMBL" id="MFD2839412.1"/>
    </source>
</evidence>
<comment type="subcellular location">
    <subcellularLocation>
        <location evidence="1">Cell inner membrane</location>
    </subcellularLocation>
</comment>
<organism evidence="7 8">
    <name type="scientific">Populibacterium corticicola</name>
    <dbReference type="NCBI Taxonomy" id="1812826"/>
    <lineage>
        <taxon>Bacteria</taxon>
        <taxon>Bacillati</taxon>
        <taxon>Actinomycetota</taxon>
        <taxon>Actinomycetes</taxon>
        <taxon>Micrococcales</taxon>
        <taxon>Jonesiaceae</taxon>
        <taxon>Populibacterium</taxon>
    </lineage>
</organism>
<evidence type="ECO:0000256" key="6">
    <source>
        <dbReference type="ARBA" id="ARBA00023315"/>
    </source>
</evidence>
<dbReference type="Pfam" id="PF03279">
    <property type="entry name" value="Lip_A_acyltrans"/>
    <property type="match status" value="1"/>
</dbReference>
<dbReference type="InterPro" id="IPR004960">
    <property type="entry name" value="LipA_acyltrans"/>
</dbReference>
<keyword evidence="8" id="KW-1185">Reference proteome</keyword>
<evidence type="ECO:0000256" key="3">
    <source>
        <dbReference type="ARBA" id="ARBA00022519"/>
    </source>
</evidence>
<evidence type="ECO:0000256" key="2">
    <source>
        <dbReference type="ARBA" id="ARBA00022475"/>
    </source>
</evidence>
<evidence type="ECO:0000256" key="4">
    <source>
        <dbReference type="ARBA" id="ARBA00022679"/>
    </source>
</evidence>
<protein>
    <submittedName>
        <fullName evidence="7">Phosphatidylinositol mannoside acyltransferase</fullName>
    </submittedName>
</protein>
<dbReference type="PANTHER" id="PTHR30606">
    <property type="entry name" value="LIPID A BIOSYNTHESIS LAUROYL ACYLTRANSFERASE"/>
    <property type="match status" value="1"/>
</dbReference>
<evidence type="ECO:0000313" key="8">
    <source>
        <dbReference type="Proteomes" id="UP001597391"/>
    </source>
</evidence>
<sequence>MAFNAFGFAWKHAYKIPGPILRGLLNVAADVTWLLHNGGVHQLEKNLQRVRPDLTPKQVRALSRPAMRSYLRYFGEAFVLTHASEEQVRHRVRAVNDGPVVAAIAAGKSPVLALSHQGNWDLAGVWASAHLNPVLTVAERLKPEEVFQDFVTFREALGMTILAAGDSGVFRELLRAANGPGRLICLLADRDLSASGIEVDLFGRRARVAAGPAALAVGSKTPLIPASIHYERITGERRRHAGSPWGIVITFHPEVEVDRTLPKTEQVAAATQGWVDALAQTIHAHPQDWHMLQKVFIEDLDPERYARTLAKESHG</sequence>
<keyword evidence="3" id="KW-0997">Cell inner membrane</keyword>
<keyword evidence="6 7" id="KW-0012">Acyltransferase</keyword>
<dbReference type="CDD" id="cd07984">
    <property type="entry name" value="LPLAT_LABLAT-like"/>
    <property type="match status" value="1"/>
</dbReference>
<dbReference type="RefSeq" id="WP_377464883.1">
    <property type="nucleotide sequence ID" value="NZ_JBHUOP010000001.1"/>
</dbReference>
<keyword evidence="2" id="KW-1003">Cell membrane</keyword>
<comment type="caution">
    <text evidence="7">The sequence shown here is derived from an EMBL/GenBank/DDBJ whole genome shotgun (WGS) entry which is preliminary data.</text>
</comment>
<dbReference type="GO" id="GO:0016746">
    <property type="term" value="F:acyltransferase activity"/>
    <property type="evidence" value="ECO:0007669"/>
    <property type="project" value="UniProtKB-KW"/>
</dbReference>
<dbReference type="Proteomes" id="UP001597391">
    <property type="component" value="Unassembled WGS sequence"/>
</dbReference>
<evidence type="ECO:0000256" key="5">
    <source>
        <dbReference type="ARBA" id="ARBA00023136"/>
    </source>
</evidence>
<dbReference type="EMBL" id="JBHUOP010000001">
    <property type="protein sequence ID" value="MFD2839412.1"/>
    <property type="molecule type" value="Genomic_DNA"/>
</dbReference>
<keyword evidence="4" id="KW-0808">Transferase</keyword>
<name>A0ABW5XC17_9MICO</name>
<evidence type="ECO:0000256" key="1">
    <source>
        <dbReference type="ARBA" id="ARBA00004533"/>
    </source>
</evidence>
<keyword evidence="5" id="KW-0472">Membrane</keyword>
<dbReference type="NCBIfam" id="NF005919">
    <property type="entry name" value="PRK07920.1"/>
    <property type="match status" value="1"/>
</dbReference>